<dbReference type="AlphaFoldDB" id="A0AAV1XHF3"/>
<dbReference type="InterPro" id="IPR003890">
    <property type="entry name" value="MIF4G-like_typ-3"/>
</dbReference>
<dbReference type="EMBL" id="CAXHTB010000015">
    <property type="protein sequence ID" value="CAL0320981.1"/>
    <property type="molecule type" value="Genomic_DNA"/>
</dbReference>
<evidence type="ECO:0000313" key="6">
    <source>
        <dbReference type="EMBL" id="CAL0320981.1"/>
    </source>
</evidence>
<dbReference type="Pfam" id="PF02847">
    <property type="entry name" value="MA3"/>
    <property type="match status" value="1"/>
</dbReference>
<organism evidence="6 7">
    <name type="scientific">Lupinus luteus</name>
    <name type="common">European yellow lupine</name>
    <dbReference type="NCBI Taxonomy" id="3873"/>
    <lineage>
        <taxon>Eukaryota</taxon>
        <taxon>Viridiplantae</taxon>
        <taxon>Streptophyta</taxon>
        <taxon>Embryophyta</taxon>
        <taxon>Tracheophyta</taxon>
        <taxon>Spermatophyta</taxon>
        <taxon>Magnoliopsida</taxon>
        <taxon>eudicotyledons</taxon>
        <taxon>Gunneridae</taxon>
        <taxon>Pentapetalae</taxon>
        <taxon>rosids</taxon>
        <taxon>fabids</taxon>
        <taxon>Fabales</taxon>
        <taxon>Fabaceae</taxon>
        <taxon>Papilionoideae</taxon>
        <taxon>50 kb inversion clade</taxon>
        <taxon>genistoids sensu lato</taxon>
        <taxon>core genistoids</taxon>
        <taxon>Genisteae</taxon>
        <taxon>Lupinus</taxon>
    </lineage>
</organism>
<evidence type="ECO:0000256" key="3">
    <source>
        <dbReference type="ARBA" id="ARBA00022845"/>
    </source>
</evidence>
<sequence length="300" mass="33506">MLKEVMTVIFNKAVEDTASCPMYSKLLSDLNEKLPPLPSEQPGGTDITVKTILLNIFQDCLKVPDGQFIPLGNIPFLFELYKQKLISDGFSQTIIFHFLGISGLPFCDVESLCHSLKTIGKQMDESSNILRLLNDKLFSILNEFCSNTFHPPHLRSMLCDVLKLRANNWIPMPDPAHERNVSLHRVVVSFFLEKYFSGSYSIDASKFVNDLESPDFHPYVVTEAISMGLSKSPPCVEAVVDFLKDMFTKSTFSSKDIVQGCFMFISPVDAIALDLSELPKEFGSIIGELILAGCIDFKAV</sequence>
<dbReference type="InterPro" id="IPR016024">
    <property type="entry name" value="ARM-type_fold"/>
</dbReference>
<comment type="caution">
    <text evidence="6">The sequence shown here is derived from an EMBL/GenBank/DDBJ whole genome shotgun (WGS) entry which is preliminary data.</text>
</comment>
<evidence type="ECO:0000259" key="5">
    <source>
        <dbReference type="PROSITE" id="PS51366"/>
    </source>
</evidence>
<dbReference type="Pfam" id="PF02854">
    <property type="entry name" value="MIF4G"/>
    <property type="match status" value="1"/>
</dbReference>
<evidence type="ECO:0000256" key="2">
    <source>
        <dbReference type="ARBA" id="ARBA00022540"/>
    </source>
</evidence>
<evidence type="ECO:0000256" key="1">
    <source>
        <dbReference type="ARBA" id="ARBA00005775"/>
    </source>
</evidence>
<accession>A0AAV1XHF3</accession>
<keyword evidence="2" id="KW-0396">Initiation factor</keyword>
<keyword evidence="4" id="KW-0648">Protein biosynthesis</keyword>
<evidence type="ECO:0000256" key="4">
    <source>
        <dbReference type="ARBA" id="ARBA00022917"/>
    </source>
</evidence>
<keyword evidence="7" id="KW-1185">Reference proteome</keyword>
<dbReference type="GO" id="GO:0006417">
    <property type="term" value="P:regulation of translation"/>
    <property type="evidence" value="ECO:0007669"/>
    <property type="project" value="UniProtKB-KW"/>
</dbReference>
<protein>
    <recommendedName>
        <fullName evidence="5">MI domain-containing protein</fullName>
    </recommendedName>
</protein>
<dbReference type="SMART" id="SM00544">
    <property type="entry name" value="MA3"/>
    <property type="match status" value="1"/>
</dbReference>
<dbReference type="PROSITE" id="PS51366">
    <property type="entry name" value="MI"/>
    <property type="match status" value="1"/>
</dbReference>
<feature type="domain" description="MI" evidence="5">
    <location>
        <begin position="183"/>
        <end position="300"/>
    </location>
</feature>
<reference evidence="6 7" key="1">
    <citation type="submission" date="2024-03" db="EMBL/GenBank/DDBJ databases">
        <authorList>
            <person name="Martinez-Hernandez J."/>
        </authorList>
    </citation>
    <scope>NUCLEOTIDE SEQUENCE [LARGE SCALE GENOMIC DNA]</scope>
</reference>
<dbReference type="Proteomes" id="UP001497480">
    <property type="component" value="Unassembled WGS sequence"/>
</dbReference>
<keyword evidence="3" id="KW-0810">Translation regulation</keyword>
<dbReference type="Gene3D" id="1.25.40.180">
    <property type="match status" value="3"/>
</dbReference>
<dbReference type="GO" id="GO:0003743">
    <property type="term" value="F:translation initiation factor activity"/>
    <property type="evidence" value="ECO:0007669"/>
    <property type="project" value="UniProtKB-KW"/>
</dbReference>
<proteinExistence type="inferred from homology"/>
<dbReference type="GO" id="GO:0003729">
    <property type="term" value="F:mRNA binding"/>
    <property type="evidence" value="ECO:0007669"/>
    <property type="project" value="TreeGrafter"/>
</dbReference>
<comment type="similarity">
    <text evidence="1">Belongs to the eukaryotic initiation factor 4G family.</text>
</comment>
<dbReference type="PANTHER" id="PTHR23253">
    <property type="entry name" value="EUKARYOTIC TRANSLATION INITIATION FACTOR 4 GAMMA"/>
    <property type="match status" value="1"/>
</dbReference>
<gene>
    <name evidence="6" type="ORF">LLUT_LOCUS22041</name>
</gene>
<dbReference type="PANTHER" id="PTHR23253:SF53">
    <property type="entry name" value="EUKARYOTIC TRANSLATION INITIATION FACTOR ISOFORM 4G-1"/>
    <property type="match status" value="1"/>
</dbReference>
<evidence type="ECO:0000313" key="7">
    <source>
        <dbReference type="Proteomes" id="UP001497480"/>
    </source>
</evidence>
<dbReference type="SUPFAM" id="SSF48371">
    <property type="entry name" value="ARM repeat"/>
    <property type="match status" value="2"/>
</dbReference>
<dbReference type="GO" id="GO:0016281">
    <property type="term" value="C:eukaryotic translation initiation factor 4F complex"/>
    <property type="evidence" value="ECO:0007669"/>
    <property type="project" value="TreeGrafter"/>
</dbReference>
<dbReference type="InterPro" id="IPR003891">
    <property type="entry name" value="Initiation_fac_eIF4g_MI"/>
</dbReference>
<name>A0AAV1XHF3_LUPLU</name>